<evidence type="ECO:0000313" key="1">
    <source>
        <dbReference type="EMBL" id="CUX17568.1"/>
    </source>
</evidence>
<organism evidence="1 2">
    <name type="scientific">Agrobacterium tomkonis CFBP 6623</name>
    <dbReference type="NCBI Taxonomy" id="1183432"/>
    <lineage>
        <taxon>Bacteria</taxon>
        <taxon>Pseudomonadati</taxon>
        <taxon>Pseudomonadota</taxon>
        <taxon>Alphaproteobacteria</taxon>
        <taxon>Hyphomicrobiales</taxon>
        <taxon>Rhizobiaceae</taxon>
        <taxon>Rhizobium/Agrobacterium group</taxon>
        <taxon>Agrobacterium</taxon>
        <taxon>Agrobacterium tumefaciens complex</taxon>
    </lineage>
</organism>
<dbReference type="EMBL" id="FBWK01000013">
    <property type="protein sequence ID" value="CUX17568.1"/>
    <property type="molecule type" value="Genomic_DNA"/>
</dbReference>
<sequence length="144" mass="16257">MDIGLVDLGKPLFPHLGCRCGCKLGLAAGENRFDTLHEVVGVDARTNIVCRIKNDWIGVRCVVNLEFPQKLIFEVKFGFAAGNRWLSLGTRMRRTIFEADDTRQFCQRIVVSEPFGPGVPVIRDIFFDHYVFHHLRIAALASVL</sequence>
<gene>
    <name evidence="1" type="ORF">AGR3A_Cc200021</name>
</gene>
<dbReference type="AlphaFoldDB" id="A0A1S7P8G1"/>
<name>A0A1S7P8G1_9HYPH</name>
<dbReference type="Proteomes" id="UP000191988">
    <property type="component" value="Unassembled WGS sequence"/>
</dbReference>
<accession>A0A1S7P8G1</accession>
<reference evidence="2" key="1">
    <citation type="submission" date="2016-01" db="EMBL/GenBank/DDBJ databases">
        <authorList>
            <person name="Regsiter A."/>
            <person name="william w."/>
        </authorList>
    </citation>
    <scope>NUCLEOTIDE SEQUENCE [LARGE SCALE GENOMIC DNA]</scope>
    <source>
        <strain evidence="2">CFBP 6623</strain>
    </source>
</reference>
<evidence type="ECO:0000313" key="2">
    <source>
        <dbReference type="Proteomes" id="UP000191988"/>
    </source>
</evidence>
<keyword evidence="2" id="KW-1185">Reference proteome</keyword>
<protein>
    <submittedName>
        <fullName evidence="1">Uncharacterized protein</fullName>
    </submittedName>
</protein>
<proteinExistence type="predicted"/>